<evidence type="ECO:0000256" key="2">
    <source>
        <dbReference type="SAM" id="SignalP"/>
    </source>
</evidence>
<sequence length="254" mass="26247">MKLSVGVVLALVVSSTVARECQSTDYLPFTTSLGSCLSASKLPLANASLQDFVNSCQYQDCKDFYNSIATLDCTIGGSPVSLLKMLCADPSGNVTTTPTTSPTTNSTTAPTTKPTNTTTRTPMPTITAPTLRTPVPPSTPFPTATAAECTVDDTPLAFPDQLRQCLAATGLKVPPVTKDDWAKLCPVDACAKTVKLYSSLSCNIGGVPAAYISKACTSIQSDSSISTTTAKPASSTSSIAVVSTVALVLVSFVL</sequence>
<gene>
    <name evidence="3" type="ORF">Ae201684_006503</name>
</gene>
<dbReference type="EMBL" id="VJMJ01000084">
    <property type="protein sequence ID" value="KAF0737334.1"/>
    <property type="molecule type" value="Genomic_DNA"/>
</dbReference>
<evidence type="ECO:0000313" key="4">
    <source>
        <dbReference type="Proteomes" id="UP000481153"/>
    </source>
</evidence>
<name>A0A6G0XBE5_9STRA</name>
<proteinExistence type="predicted"/>
<keyword evidence="2" id="KW-0732">Signal</keyword>
<evidence type="ECO:0000313" key="3">
    <source>
        <dbReference type="EMBL" id="KAF0737334.1"/>
    </source>
</evidence>
<feature type="chain" id="PRO_5026321832" description="Elicitin-like protein" evidence="2">
    <location>
        <begin position="19"/>
        <end position="254"/>
    </location>
</feature>
<keyword evidence="4" id="KW-1185">Reference proteome</keyword>
<accession>A0A6G0XBE5</accession>
<feature type="compositionally biased region" description="Low complexity" evidence="1">
    <location>
        <begin position="95"/>
        <end position="130"/>
    </location>
</feature>
<dbReference type="VEuPathDB" id="FungiDB:AeMF1_003150"/>
<comment type="caution">
    <text evidence="3">The sequence shown here is derived from an EMBL/GenBank/DDBJ whole genome shotgun (WGS) entry which is preliminary data.</text>
</comment>
<dbReference type="Proteomes" id="UP000481153">
    <property type="component" value="Unassembled WGS sequence"/>
</dbReference>
<organism evidence="3 4">
    <name type="scientific">Aphanomyces euteiches</name>
    <dbReference type="NCBI Taxonomy" id="100861"/>
    <lineage>
        <taxon>Eukaryota</taxon>
        <taxon>Sar</taxon>
        <taxon>Stramenopiles</taxon>
        <taxon>Oomycota</taxon>
        <taxon>Saprolegniomycetes</taxon>
        <taxon>Saprolegniales</taxon>
        <taxon>Verrucalvaceae</taxon>
        <taxon>Aphanomyces</taxon>
    </lineage>
</organism>
<evidence type="ECO:0000256" key="1">
    <source>
        <dbReference type="SAM" id="MobiDB-lite"/>
    </source>
</evidence>
<evidence type="ECO:0008006" key="5">
    <source>
        <dbReference type="Google" id="ProtNLM"/>
    </source>
</evidence>
<feature type="region of interest" description="Disordered" evidence="1">
    <location>
        <begin position="94"/>
        <end position="137"/>
    </location>
</feature>
<dbReference type="AlphaFoldDB" id="A0A6G0XBE5"/>
<protein>
    <recommendedName>
        <fullName evidence="5">Elicitin-like protein</fullName>
    </recommendedName>
</protein>
<reference evidence="3 4" key="1">
    <citation type="submission" date="2019-07" db="EMBL/GenBank/DDBJ databases">
        <title>Genomics analysis of Aphanomyces spp. identifies a new class of oomycete effector associated with host adaptation.</title>
        <authorList>
            <person name="Gaulin E."/>
        </authorList>
    </citation>
    <scope>NUCLEOTIDE SEQUENCE [LARGE SCALE GENOMIC DNA]</scope>
    <source>
        <strain evidence="3 4">ATCC 201684</strain>
    </source>
</reference>
<feature type="signal peptide" evidence="2">
    <location>
        <begin position="1"/>
        <end position="18"/>
    </location>
</feature>